<evidence type="ECO:0000313" key="3">
    <source>
        <dbReference type="Proteomes" id="UP000219338"/>
    </source>
</evidence>
<feature type="domain" description="Apiosidase-like catalytic" evidence="1">
    <location>
        <begin position="18"/>
        <end position="95"/>
    </location>
</feature>
<dbReference type="Pfam" id="PF13204">
    <property type="entry name" value="Apiosidase"/>
    <property type="match status" value="1"/>
</dbReference>
<accession>A0A284S264</accession>
<dbReference type="InterPro" id="IPR025277">
    <property type="entry name" value="Apiosidase-like_cat_dom"/>
</dbReference>
<dbReference type="STRING" id="47428.A0A284S264"/>
<sequence>MTVPNVFEDLSLILRSTRVDTVIDKADAVGVRIALVPTWESWITGGWQDLPAPHAVNTTNAAVFSGFIGKRYVGIPESMGGDTNTSWPPRREISTIERSKANQTDGARIRSSELEQQGRALLLNFGRLRHQHPSLSHHH</sequence>
<dbReference type="Proteomes" id="UP000219338">
    <property type="component" value="Unassembled WGS sequence"/>
</dbReference>
<dbReference type="EMBL" id="FUEG01000027">
    <property type="protein sequence ID" value="SJL15102.1"/>
    <property type="molecule type" value="Genomic_DNA"/>
</dbReference>
<evidence type="ECO:0000259" key="1">
    <source>
        <dbReference type="Pfam" id="PF13204"/>
    </source>
</evidence>
<keyword evidence="3" id="KW-1185">Reference proteome</keyword>
<dbReference type="Gene3D" id="3.20.20.80">
    <property type="entry name" value="Glycosidases"/>
    <property type="match status" value="1"/>
</dbReference>
<reference evidence="3" key="1">
    <citation type="journal article" date="2017" name="Nat. Ecol. Evol.">
        <title>Genome expansion and lineage-specific genetic innovations in the forest pathogenic fungi Armillaria.</title>
        <authorList>
            <person name="Sipos G."/>
            <person name="Prasanna A.N."/>
            <person name="Walter M.C."/>
            <person name="O'Connor E."/>
            <person name="Balint B."/>
            <person name="Krizsan K."/>
            <person name="Kiss B."/>
            <person name="Hess J."/>
            <person name="Varga T."/>
            <person name="Slot J."/>
            <person name="Riley R."/>
            <person name="Boka B."/>
            <person name="Rigling D."/>
            <person name="Barry K."/>
            <person name="Lee J."/>
            <person name="Mihaltcheva S."/>
            <person name="LaButti K."/>
            <person name="Lipzen A."/>
            <person name="Waldron R."/>
            <person name="Moloney N.M."/>
            <person name="Sperisen C."/>
            <person name="Kredics L."/>
            <person name="Vagvoelgyi C."/>
            <person name="Patrignani A."/>
            <person name="Fitzpatrick D."/>
            <person name="Nagy I."/>
            <person name="Doyle S."/>
            <person name="Anderson J.B."/>
            <person name="Grigoriev I.V."/>
            <person name="Gueldener U."/>
            <person name="Muensterkoetter M."/>
            <person name="Nagy L.G."/>
        </authorList>
    </citation>
    <scope>NUCLEOTIDE SEQUENCE [LARGE SCALE GENOMIC DNA]</scope>
    <source>
        <strain evidence="3">C18/9</strain>
    </source>
</reference>
<proteinExistence type="predicted"/>
<evidence type="ECO:0000313" key="2">
    <source>
        <dbReference type="EMBL" id="SJL15102.1"/>
    </source>
</evidence>
<gene>
    <name evidence="2" type="ORF">ARMOST_18585</name>
</gene>
<dbReference type="AlphaFoldDB" id="A0A284S264"/>
<dbReference type="OrthoDB" id="2581507at2759"/>
<organism evidence="2 3">
    <name type="scientific">Armillaria ostoyae</name>
    <name type="common">Armillaria root rot fungus</name>
    <dbReference type="NCBI Taxonomy" id="47428"/>
    <lineage>
        <taxon>Eukaryota</taxon>
        <taxon>Fungi</taxon>
        <taxon>Dikarya</taxon>
        <taxon>Basidiomycota</taxon>
        <taxon>Agaricomycotina</taxon>
        <taxon>Agaricomycetes</taxon>
        <taxon>Agaricomycetidae</taxon>
        <taxon>Agaricales</taxon>
        <taxon>Marasmiineae</taxon>
        <taxon>Physalacriaceae</taxon>
        <taxon>Armillaria</taxon>
    </lineage>
</organism>
<name>A0A284S264_ARMOS</name>
<protein>
    <recommendedName>
        <fullName evidence="1">Apiosidase-like catalytic domain-containing protein</fullName>
    </recommendedName>
</protein>